<feature type="compositionally biased region" description="Pro residues" evidence="1">
    <location>
        <begin position="1"/>
        <end position="11"/>
    </location>
</feature>
<reference evidence="2 3" key="1">
    <citation type="submission" date="2017-11" db="EMBL/GenBank/DDBJ databases">
        <title>De-novo sequencing of pomegranate (Punica granatum L.) genome.</title>
        <authorList>
            <person name="Akparov Z."/>
            <person name="Amiraslanov A."/>
            <person name="Hajiyeva S."/>
            <person name="Abbasov M."/>
            <person name="Kaur K."/>
            <person name="Hamwieh A."/>
            <person name="Solovyev V."/>
            <person name="Salamov A."/>
            <person name="Braich B."/>
            <person name="Kosarev P."/>
            <person name="Mahmoud A."/>
            <person name="Hajiyev E."/>
            <person name="Babayeva S."/>
            <person name="Izzatullayeva V."/>
            <person name="Mammadov A."/>
            <person name="Mammadov A."/>
            <person name="Sharifova S."/>
            <person name="Ojaghi J."/>
            <person name="Eynullazada K."/>
            <person name="Bayramov B."/>
            <person name="Abdulazimova A."/>
            <person name="Shahmuradov I."/>
        </authorList>
    </citation>
    <scope>NUCLEOTIDE SEQUENCE [LARGE SCALE GENOMIC DNA]</scope>
    <source>
        <strain evidence="3">cv. AG2017</strain>
        <tissue evidence="2">Leaf</tissue>
    </source>
</reference>
<feature type="region of interest" description="Disordered" evidence="1">
    <location>
        <begin position="1"/>
        <end position="28"/>
    </location>
</feature>
<evidence type="ECO:0000256" key="1">
    <source>
        <dbReference type="SAM" id="MobiDB-lite"/>
    </source>
</evidence>
<comment type="caution">
    <text evidence="2">The sequence shown here is derived from an EMBL/GenBank/DDBJ whole genome shotgun (WGS) entry which is preliminary data.</text>
</comment>
<sequence length="98" mass="11099">MECEGAPPPRRPLLATRSSDGSDPSGDLVAGRGHRLGIWMNCTGKRQTTSLPYLHPTLKVGPASCENIYVWRHERTLKSTRTRNRCLFNWPNWTGKNH</sequence>
<evidence type="ECO:0000313" key="3">
    <source>
        <dbReference type="Proteomes" id="UP000233551"/>
    </source>
</evidence>
<dbReference type="Proteomes" id="UP000233551">
    <property type="component" value="Unassembled WGS sequence"/>
</dbReference>
<name>A0A2I0KNW7_PUNGR</name>
<proteinExistence type="predicted"/>
<organism evidence="2 3">
    <name type="scientific">Punica granatum</name>
    <name type="common">Pomegranate</name>
    <dbReference type="NCBI Taxonomy" id="22663"/>
    <lineage>
        <taxon>Eukaryota</taxon>
        <taxon>Viridiplantae</taxon>
        <taxon>Streptophyta</taxon>
        <taxon>Embryophyta</taxon>
        <taxon>Tracheophyta</taxon>
        <taxon>Spermatophyta</taxon>
        <taxon>Magnoliopsida</taxon>
        <taxon>eudicotyledons</taxon>
        <taxon>Gunneridae</taxon>
        <taxon>Pentapetalae</taxon>
        <taxon>rosids</taxon>
        <taxon>malvids</taxon>
        <taxon>Myrtales</taxon>
        <taxon>Lythraceae</taxon>
        <taxon>Punica</taxon>
    </lineage>
</organism>
<keyword evidence="3" id="KW-1185">Reference proteome</keyword>
<gene>
    <name evidence="2" type="ORF">CRG98_009586</name>
</gene>
<dbReference type="EMBL" id="PGOL01000477">
    <property type="protein sequence ID" value="PKI69983.1"/>
    <property type="molecule type" value="Genomic_DNA"/>
</dbReference>
<accession>A0A2I0KNW7</accession>
<protein>
    <submittedName>
        <fullName evidence="2">Uncharacterized protein</fullName>
    </submittedName>
</protein>
<dbReference type="AlphaFoldDB" id="A0A2I0KNW7"/>
<evidence type="ECO:0000313" key="2">
    <source>
        <dbReference type="EMBL" id="PKI69983.1"/>
    </source>
</evidence>